<feature type="region of interest" description="Disordered" evidence="2">
    <location>
        <begin position="1"/>
        <end position="21"/>
    </location>
</feature>
<feature type="compositionally biased region" description="Low complexity" evidence="2">
    <location>
        <begin position="482"/>
        <end position="492"/>
    </location>
</feature>
<dbReference type="EMBL" id="JAUIRO010000002">
    <property type="protein sequence ID" value="KAK0728235.1"/>
    <property type="molecule type" value="Genomic_DNA"/>
</dbReference>
<evidence type="ECO:0000313" key="4">
    <source>
        <dbReference type="Proteomes" id="UP001172101"/>
    </source>
</evidence>
<sequence length="527" mass="59165">MSDKSAQSSPSPLQVAVNGQVDESRMPKGHCRYILLLPEIKGQRCACVGFSLNRGIPSATCDCGHLACYHTKEVEPSNEQKHELELLRKRIQQLEEHISKGHEDVLDSVVTRLNEVEDHLEKSREEFGDQIKGTYRNVSISWRSIEQGERKNYEQDEQLRQIYDKLGAHDERLDMLHAGQLELRDADISLEERIENLTETFLEDQEIALSRPNQRRLRRRSTSDTTVRPNLPLGPLGPLGVGGAPSDNDLRPQQSPETRTCGRWHGGGSRRGDIPFQQVPKPLPASARSTGAWTVHISLLPHASVAMPFERNTNAYQRCLSRGLHRMVPVHGYDAVSFTTAVERDFGSFLKGRKWMPLQAKLCDAETLQGLPMLRQLEPHMVEAPYDHKFLVDHCAVCDGGGVIDSLYIAMREHTISWHTLRHSPVFVEGLEDAWAYDSLLDTDPFTNNMAIDDIDRPAAGDITTILPPLQQSLKRPLTEMSRSSSFGAASSPPTGDNEESRVKRTRPPVAVAPNPLVEIRRRVETA</sequence>
<evidence type="ECO:0000313" key="3">
    <source>
        <dbReference type="EMBL" id="KAK0728235.1"/>
    </source>
</evidence>
<accession>A0AA40B5T8</accession>
<feature type="compositionally biased region" description="Polar residues" evidence="2">
    <location>
        <begin position="1"/>
        <end position="12"/>
    </location>
</feature>
<feature type="compositionally biased region" description="Low complexity" evidence="2">
    <location>
        <begin position="223"/>
        <end position="236"/>
    </location>
</feature>
<reference evidence="3" key="1">
    <citation type="submission" date="2023-06" db="EMBL/GenBank/DDBJ databases">
        <title>Genome-scale phylogeny and comparative genomics of the fungal order Sordariales.</title>
        <authorList>
            <consortium name="Lawrence Berkeley National Laboratory"/>
            <person name="Hensen N."/>
            <person name="Bonometti L."/>
            <person name="Westerberg I."/>
            <person name="Brannstrom I.O."/>
            <person name="Guillou S."/>
            <person name="Cros-Aarteil S."/>
            <person name="Calhoun S."/>
            <person name="Haridas S."/>
            <person name="Kuo A."/>
            <person name="Mondo S."/>
            <person name="Pangilinan J."/>
            <person name="Riley R."/>
            <person name="LaButti K."/>
            <person name="Andreopoulos B."/>
            <person name="Lipzen A."/>
            <person name="Chen C."/>
            <person name="Yanf M."/>
            <person name="Daum C."/>
            <person name="Ng V."/>
            <person name="Clum A."/>
            <person name="Steindorff A."/>
            <person name="Ohm R."/>
            <person name="Martin F."/>
            <person name="Silar P."/>
            <person name="Natvig D."/>
            <person name="Lalanne C."/>
            <person name="Gautier V."/>
            <person name="Ament-velasquez S.L."/>
            <person name="Kruys A."/>
            <person name="Hutchinson M.I."/>
            <person name="Powell A.J."/>
            <person name="Barry K."/>
            <person name="Miller A.N."/>
            <person name="Grigoriev I.V."/>
            <person name="Debuchy R."/>
            <person name="Gladieux P."/>
            <person name="Thoren M.H."/>
            <person name="Johannesson H."/>
        </authorList>
    </citation>
    <scope>NUCLEOTIDE SEQUENCE</scope>
    <source>
        <strain evidence="3">SMH2392-1A</strain>
    </source>
</reference>
<dbReference type="GeneID" id="85320333"/>
<feature type="coiled-coil region" evidence="1">
    <location>
        <begin position="77"/>
        <end position="126"/>
    </location>
</feature>
<evidence type="ECO:0000256" key="2">
    <source>
        <dbReference type="SAM" id="MobiDB-lite"/>
    </source>
</evidence>
<dbReference type="Proteomes" id="UP001172101">
    <property type="component" value="Unassembled WGS sequence"/>
</dbReference>
<organism evidence="3 4">
    <name type="scientific">Lasiosphaeria miniovina</name>
    <dbReference type="NCBI Taxonomy" id="1954250"/>
    <lineage>
        <taxon>Eukaryota</taxon>
        <taxon>Fungi</taxon>
        <taxon>Dikarya</taxon>
        <taxon>Ascomycota</taxon>
        <taxon>Pezizomycotina</taxon>
        <taxon>Sordariomycetes</taxon>
        <taxon>Sordariomycetidae</taxon>
        <taxon>Sordariales</taxon>
        <taxon>Lasiosphaeriaceae</taxon>
        <taxon>Lasiosphaeria</taxon>
    </lineage>
</organism>
<evidence type="ECO:0000256" key="1">
    <source>
        <dbReference type="SAM" id="Coils"/>
    </source>
</evidence>
<comment type="caution">
    <text evidence="3">The sequence shown here is derived from an EMBL/GenBank/DDBJ whole genome shotgun (WGS) entry which is preliminary data.</text>
</comment>
<proteinExistence type="predicted"/>
<keyword evidence="1" id="KW-0175">Coiled coil</keyword>
<gene>
    <name evidence="3" type="ORF">B0T26DRAFT_638668</name>
</gene>
<feature type="region of interest" description="Disordered" evidence="2">
    <location>
        <begin position="212"/>
        <end position="285"/>
    </location>
</feature>
<name>A0AA40B5T8_9PEZI</name>
<dbReference type="RefSeq" id="XP_060301090.1">
    <property type="nucleotide sequence ID" value="XM_060437063.1"/>
</dbReference>
<dbReference type="AlphaFoldDB" id="A0AA40B5T8"/>
<protein>
    <submittedName>
        <fullName evidence="3">Uncharacterized protein</fullName>
    </submittedName>
</protein>
<keyword evidence="4" id="KW-1185">Reference proteome</keyword>
<feature type="region of interest" description="Disordered" evidence="2">
    <location>
        <begin position="477"/>
        <end position="527"/>
    </location>
</feature>